<accession>E6UE09</accession>
<dbReference type="STRING" id="697329.Rumal_2394"/>
<dbReference type="Pfam" id="PF07963">
    <property type="entry name" value="N_methyl"/>
    <property type="match status" value="1"/>
</dbReference>
<protein>
    <recommendedName>
        <fullName evidence="3">Prepilin-type N-terminal cleavage/methylation domain-containing protein</fullName>
    </recommendedName>
</protein>
<evidence type="ECO:0008006" key="3">
    <source>
        <dbReference type="Google" id="ProtNLM"/>
    </source>
</evidence>
<evidence type="ECO:0000313" key="2">
    <source>
        <dbReference type="Proteomes" id="UP000006919"/>
    </source>
</evidence>
<evidence type="ECO:0000313" key="1">
    <source>
        <dbReference type="EMBL" id="ADU22874.1"/>
    </source>
</evidence>
<dbReference type="NCBIfam" id="TIGR02532">
    <property type="entry name" value="IV_pilin_GFxxxE"/>
    <property type="match status" value="1"/>
</dbReference>
<organism evidence="1 2">
    <name type="scientific">Ruminococcus albus (strain ATCC 27210 / DSM 20455 / JCM 14654 / NCDO 2250 / 7)</name>
    <dbReference type="NCBI Taxonomy" id="697329"/>
    <lineage>
        <taxon>Bacteria</taxon>
        <taxon>Bacillati</taxon>
        <taxon>Bacillota</taxon>
        <taxon>Clostridia</taxon>
        <taxon>Eubacteriales</taxon>
        <taxon>Oscillospiraceae</taxon>
        <taxon>Ruminococcus</taxon>
    </lineage>
</organism>
<dbReference type="RefSeq" id="WP_013499009.1">
    <property type="nucleotide sequence ID" value="NC_014833.1"/>
</dbReference>
<sequence precursor="true">MKTNKKGMTLVECIIAMGVFAVATTGFVMAASASMRSQAKSASRMTKTNSQSTNLEHFSSYASVLDPEYSNVRPMTNGTNQWRISFPFTSATVVNDHVFGYNAKLDNTDPDGVFDLSFFSSAEQLSLEENEYWVTLYNYDTVQHEWTAELNSTDFTFFNNAHVDNGQQSTPSHLWAPNGGYMKFGVKRHNSGASMNGCLKITGDGLPQEGVNIDLDSMGLPNTKDNMRYIYFDGSGFKTPEQFDSDPAEVAEE</sequence>
<dbReference type="Proteomes" id="UP000006919">
    <property type="component" value="Chromosome"/>
</dbReference>
<dbReference type="AlphaFoldDB" id="E6UE09"/>
<dbReference type="EMBL" id="CP002403">
    <property type="protein sequence ID" value="ADU22874.1"/>
    <property type="molecule type" value="Genomic_DNA"/>
</dbReference>
<dbReference type="HOGENOM" id="CLU_1097887_0_0_9"/>
<reference evidence="1 2" key="1">
    <citation type="journal article" date="2011" name="J. Bacteriol.">
        <title>Complete genome of the cellulolytic ruminal bacterium Ruminococcus albus 7.</title>
        <authorList>
            <person name="Suen G."/>
            <person name="Stevenson D.M."/>
            <person name="Bruce D.C."/>
            <person name="Chertkov O."/>
            <person name="Copeland A."/>
            <person name="Cheng J.F."/>
            <person name="Detter C."/>
            <person name="Detter J.C."/>
            <person name="Goodwin L.A."/>
            <person name="Han C.S."/>
            <person name="Hauser L.J."/>
            <person name="Ivanova N.N."/>
            <person name="Kyrpides N.C."/>
            <person name="Land M.L."/>
            <person name="Lapidus A."/>
            <person name="Lucas S."/>
            <person name="Ovchinnikova G."/>
            <person name="Pitluck S."/>
            <person name="Tapia R."/>
            <person name="Woyke T."/>
            <person name="Boyum J."/>
            <person name="Mead D."/>
            <person name="Weimer P.J."/>
        </authorList>
    </citation>
    <scope>NUCLEOTIDE SEQUENCE [LARGE SCALE GENOMIC DNA]</scope>
    <source>
        <strain evidence="2">ATCC 27210 / DSM 20455 / JCM 14654 / NCDO 2250 / 7</strain>
    </source>
</reference>
<dbReference type="KEGG" id="ral:Rumal_2394"/>
<proteinExistence type="predicted"/>
<dbReference type="InterPro" id="IPR012902">
    <property type="entry name" value="N_methyl_site"/>
</dbReference>
<gene>
    <name evidence="1" type="ordered locus">Rumal_2394</name>
</gene>
<name>E6UE09_RUMA7</name>
<dbReference type="OrthoDB" id="1820654at2"/>